<comment type="subunit">
    <text evidence="17">Homotetramer.</text>
</comment>
<feature type="binding site" evidence="18">
    <location>
        <position position="113"/>
    </location>
    <ligand>
        <name>K(+)</name>
        <dbReference type="ChEBI" id="CHEBI:29103"/>
    </ligand>
</feature>
<dbReference type="CDD" id="cd01171">
    <property type="entry name" value="YXKO-related"/>
    <property type="match status" value="1"/>
</dbReference>
<keyword evidence="8 17" id="KW-0521">NADP</keyword>
<feature type="binding site" evidence="17">
    <location>
        <position position="337"/>
    </location>
    <ligand>
        <name>(6S)-NADPHX</name>
        <dbReference type="ChEBI" id="CHEBI:64076"/>
    </ligand>
</feature>
<feature type="binding site" evidence="18">
    <location>
        <begin position="117"/>
        <end position="123"/>
    </location>
    <ligand>
        <name>(6S)-NADPHX</name>
        <dbReference type="ChEBI" id="CHEBI:64076"/>
    </ligand>
</feature>
<dbReference type="PROSITE" id="PS51383">
    <property type="entry name" value="YJEF_C_3"/>
    <property type="match status" value="1"/>
</dbReference>
<evidence type="ECO:0000256" key="13">
    <source>
        <dbReference type="ARBA" id="ARBA00023268"/>
    </source>
</evidence>
<dbReference type="HAMAP" id="MF_01966">
    <property type="entry name" value="NADHX_epimerase"/>
    <property type="match status" value="1"/>
</dbReference>
<comment type="catalytic activity">
    <reaction evidence="15 17 19">
        <text>(6S)-NADHX + ADP = AMP + phosphate + NADH + H(+)</text>
        <dbReference type="Rhea" id="RHEA:32223"/>
        <dbReference type="ChEBI" id="CHEBI:15378"/>
        <dbReference type="ChEBI" id="CHEBI:43474"/>
        <dbReference type="ChEBI" id="CHEBI:57945"/>
        <dbReference type="ChEBI" id="CHEBI:64074"/>
        <dbReference type="ChEBI" id="CHEBI:456215"/>
        <dbReference type="ChEBI" id="CHEBI:456216"/>
        <dbReference type="EC" id="4.2.1.136"/>
    </reaction>
</comment>
<feature type="binding site" evidence="18">
    <location>
        <position position="57"/>
    </location>
    <ligand>
        <name>K(+)</name>
        <dbReference type="ChEBI" id="CHEBI:29103"/>
    </ligand>
</feature>
<feature type="domain" description="YjeF N-terminal" evidence="21">
    <location>
        <begin position="8"/>
        <end position="202"/>
    </location>
</feature>
<evidence type="ECO:0000256" key="10">
    <source>
        <dbReference type="ARBA" id="ARBA00023027"/>
    </source>
</evidence>
<keyword evidence="10 17" id="KW-0520">NAD</keyword>
<comment type="similarity">
    <text evidence="17">Belongs to the NnrD/CARKD family.</text>
</comment>
<evidence type="ECO:0000256" key="6">
    <source>
        <dbReference type="ARBA" id="ARBA00022741"/>
    </source>
</evidence>
<evidence type="ECO:0000256" key="7">
    <source>
        <dbReference type="ARBA" id="ARBA00022840"/>
    </source>
</evidence>
<dbReference type="Proteomes" id="UP001447842">
    <property type="component" value="Chromosome"/>
</dbReference>
<dbReference type="RefSeq" id="WP_345972785.1">
    <property type="nucleotide sequence ID" value="NZ_CP147920.1"/>
</dbReference>
<comment type="cofactor">
    <cofactor evidence="18 19">
        <name>K(+)</name>
        <dbReference type="ChEBI" id="CHEBI:29103"/>
    </cofactor>
    <text evidence="18 19">Binds 1 potassium ion per subunit.</text>
</comment>
<dbReference type="PANTHER" id="PTHR12592">
    <property type="entry name" value="ATP-DEPENDENT (S)-NAD(P)H-HYDRATE DEHYDRATASE FAMILY MEMBER"/>
    <property type="match status" value="1"/>
</dbReference>
<evidence type="ECO:0000256" key="2">
    <source>
        <dbReference type="ARBA" id="ARBA00000909"/>
    </source>
</evidence>
<dbReference type="EMBL" id="CP147920">
    <property type="protein sequence ID" value="XAU15224.1"/>
    <property type="molecule type" value="Genomic_DNA"/>
</dbReference>
<comment type="caution">
    <text evidence="17">Lacks conserved residue(s) required for the propagation of feature annotation.</text>
</comment>
<dbReference type="InterPro" id="IPR030677">
    <property type="entry name" value="Nnr"/>
</dbReference>
<keyword evidence="23" id="KW-1185">Reference proteome</keyword>
<comment type="function">
    <text evidence="14 19">Bifunctional enzyme that catalyzes the epimerization of the S- and R-forms of NAD(P)HX and the dehydration of the S-form of NAD(P)HX at the expense of ADP, which is converted to AMP. This allows the repair of both epimers of NAD(P)HX, a damaged form of NAD(P)H that is a result of enzymatic or heat-dependent hydration.</text>
</comment>
<evidence type="ECO:0000313" key="22">
    <source>
        <dbReference type="EMBL" id="XAU15224.1"/>
    </source>
</evidence>
<evidence type="ECO:0000256" key="16">
    <source>
        <dbReference type="ARBA" id="ARBA00049209"/>
    </source>
</evidence>
<accession>A0ABZ3HC82</accession>
<organism evidence="22 23">
    <name type="scientific">Sulfurimonas diazotrophicus</name>
    <dbReference type="NCBI Taxonomy" id="3131939"/>
    <lineage>
        <taxon>Bacteria</taxon>
        <taxon>Pseudomonadati</taxon>
        <taxon>Campylobacterota</taxon>
        <taxon>Epsilonproteobacteria</taxon>
        <taxon>Campylobacterales</taxon>
        <taxon>Sulfurimonadaceae</taxon>
        <taxon>Sulfurimonas</taxon>
    </lineage>
</organism>
<comment type="similarity">
    <text evidence="4 19">In the C-terminal section; belongs to the NnrD/CARKD family.</text>
</comment>
<dbReference type="PROSITE" id="PS01050">
    <property type="entry name" value="YJEF_C_2"/>
    <property type="match status" value="1"/>
</dbReference>
<evidence type="ECO:0000256" key="8">
    <source>
        <dbReference type="ARBA" id="ARBA00022857"/>
    </source>
</evidence>
<evidence type="ECO:0000259" key="20">
    <source>
        <dbReference type="PROSITE" id="PS51383"/>
    </source>
</evidence>
<dbReference type="InterPro" id="IPR017953">
    <property type="entry name" value="Carbohydrate_kinase_pred_CS"/>
</dbReference>
<evidence type="ECO:0000256" key="5">
    <source>
        <dbReference type="ARBA" id="ARBA00022723"/>
    </source>
</evidence>
<keyword evidence="11 18" id="KW-0413">Isomerase</keyword>
<comment type="catalytic activity">
    <reaction evidence="2 18 19">
        <text>(6R)-NADPHX = (6S)-NADPHX</text>
        <dbReference type="Rhea" id="RHEA:32227"/>
        <dbReference type="ChEBI" id="CHEBI:64076"/>
        <dbReference type="ChEBI" id="CHEBI:64077"/>
        <dbReference type="EC" id="5.1.99.6"/>
    </reaction>
</comment>
<dbReference type="Gene3D" id="3.40.1190.20">
    <property type="match status" value="1"/>
</dbReference>
<evidence type="ECO:0000256" key="18">
    <source>
        <dbReference type="HAMAP-Rule" id="MF_01966"/>
    </source>
</evidence>
<dbReference type="SUPFAM" id="SSF64153">
    <property type="entry name" value="YjeF N-terminal domain-like"/>
    <property type="match status" value="1"/>
</dbReference>
<dbReference type="InterPro" id="IPR000631">
    <property type="entry name" value="CARKD"/>
</dbReference>
<comment type="function">
    <text evidence="18">Catalyzes the epimerization of the S- and R-forms of NAD(P)HX, a damaged form of NAD(P)H that is a result of enzymatic or heat-dependent hydration. This is a prerequisite for the S-specific NAD(P)H-hydrate dehydratase to allow the repair of both epimers of NAD(P)HX.</text>
</comment>
<dbReference type="PIRSF" id="PIRSF017184">
    <property type="entry name" value="Nnr"/>
    <property type="match status" value="1"/>
</dbReference>
<dbReference type="SUPFAM" id="SSF53613">
    <property type="entry name" value="Ribokinase-like"/>
    <property type="match status" value="1"/>
</dbReference>
<dbReference type="NCBIfam" id="TIGR00196">
    <property type="entry name" value="yjeF_cterm"/>
    <property type="match status" value="1"/>
</dbReference>
<dbReference type="PROSITE" id="PS51385">
    <property type="entry name" value="YJEF_N"/>
    <property type="match status" value="1"/>
</dbReference>
<dbReference type="NCBIfam" id="TIGR00197">
    <property type="entry name" value="yjeF_nterm"/>
    <property type="match status" value="1"/>
</dbReference>
<protein>
    <recommendedName>
        <fullName evidence="19">Bifunctional NAD(P)H-hydrate repair enzyme</fullName>
    </recommendedName>
    <alternativeName>
        <fullName evidence="19">Nicotinamide nucleotide repair protein</fullName>
    </alternativeName>
    <domain>
        <recommendedName>
            <fullName evidence="19">ADP-dependent (S)-NAD(P)H-hydrate dehydratase</fullName>
            <ecNumber evidence="19">4.2.1.136</ecNumber>
        </recommendedName>
        <alternativeName>
            <fullName evidence="19">ADP-dependent NAD(P)HX dehydratase</fullName>
        </alternativeName>
    </domain>
    <domain>
        <recommendedName>
            <fullName evidence="19">NAD(P)H-hydrate epimerase</fullName>
            <ecNumber evidence="19">5.1.99.6</ecNumber>
        </recommendedName>
    </domain>
</protein>
<dbReference type="EC" id="4.2.1.136" evidence="19"/>
<evidence type="ECO:0000259" key="21">
    <source>
        <dbReference type="PROSITE" id="PS51385"/>
    </source>
</evidence>
<proteinExistence type="inferred from homology"/>
<evidence type="ECO:0000313" key="23">
    <source>
        <dbReference type="Proteomes" id="UP001447842"/>
    </source>
</evidence>
<name>A0ABZ3HC82_9BACT</name>
<keyword evidence="12 17" id="KW-0456">Lyase</keyword>
<keyword evidence="13" id="KW-0511">Multifunctional enzyme</keyword>
<evidence type="ECO:0000256" key="3">
    <source>
        <dbReference type="ARBA" id="ARBA00006001"/>
    </source>
</evidence>
<sequence length="463" mass="49404">MQNLFDEVDSLDRRCYDAYGLSEELLMEHAAEAMAGAVRERFGAGSRVVIVCGPGNNGADGLALARLLHGGYHVEVVLPLEVKSPMARLQHERLQKLGVPVVDAITPCDVLVDAIFGSGLGRPLGSGIIGLIKLMNALGAFKLACDIPTGLRSGGSCDTAVFRADLTVTMGALKRGMFSDAAKNAVGEITVAELGVSRSLYEKETPWILLERGDLRLPLRENADVHKGSFGHLGVVCGEKSGAAIIAGKAALRFGAGLVTLLSNEEVAIPYELMQSHLRPATVNAVAIGMGLGQEFAEQELRERIDNDIPLVCDADIFAHPMLGELLKRKRIVLTPHPKEFTTLLSRTGIATTDVRGLQQDRFKFVEAFCRAYPDAVLLLKGANVIIGQGDQFYVNPHGTNALAKGGSGDVLSGFIGALLAQGYTPLDAAIHASLAHTEAARRFEGQRYALTPDDLIEGVCCL</sequence>
<feature type="binding site" evidence="17">
    <location>
        <position position="409"/>
    </location>
    <ligand>
        <name>AMP</name>
        <dbReference type="ChEBI" id="CHEBI:456215"/>
    </ligand>
</feature>
<comment type="catalytic activity">
    <reaction evidence="1 18 19">
        <text>(6R)-NADHX = (6S)-NADHX</text>
        <dbReference type="Rhea" id="RHEA:32215"/>
        <dbReference type="ChEBI" id="CHEBI:64074"/>
        <dbReference type="ChEBI" id="CHEBI:64075"/>
        <dbReference type="EC" id="5.1.99.6"/>
    </reaction>
</comment>
<feature type="binding site" evidence="17">
    <location>
        <position position="243"/>
    </location>
    <ligand>
        <name>(6S)-NADPHX</name>
        <dbReference type="ChEBI" id="CHEBI:64076"/>
    </ligand>
</feature>
<evidence type="ECO:0000256" key="17">
    <source>
        <dbReference type="HAMAP-Rule" id="MF_01965"/>
    </source>
</evidence>
<reference evidence="22 23" key="1">
    <citation type="submission" date="2024-03" db="EMBL/GenBank/DDBJ databases">
        <title>Sulfurimonas sp. HSL3-1.</title>
        <authorList>
            <person name="Wang S."/>
        </authorList>
    </citation>
    <scope>NUCLEOTIDE SEQUENCE [LARGE SCALE GENOMIC DNA]</scope>
    <source>
        <strain evidence="22 23">HSL3-1</strain>
    </source>
</reference>
<keyword evidence="5 18" id="KW-0479">Metal-binding</keyword>
<comment type="catalytic activity">
    <reaction evidence="16 17 19">
        <text>(6S)-NADPHX + ADP = AMP + phosphate + NADPH + H(+)</text>
        <dbReference type="Rhea" id="RHEA:32235"/>
        <dbReference type="ChEBI" id="CHEBI:15378"/>
        <dbReference type="ChEBI" id="CHEBI:43474"/>
        <dbReference type="ChEBI" id="CHEBI:57783"/>
        <dbReference type="ChEBI" id="CHEBI:64076"/>
        <dbReference type="ChEBI" id="CHEBI:456215"/>
        <dbReference type="ChEBI" id="CHEBI:456216"/>
        <dbReference type="EC" id="4.2.1.136"/>
    </reaction>
</comment>
<evidence type="ECO:0000256" key="15">
    <source>
        <dbReference type="ARBA" id="ARBA00048238"/>
    </source>
</evidence>
<evidence type="ECO:0000256" key="4">
    <source>
        <dbReference type="ARBA" id="ARBA00009524"/>
    </source>
</evidence>
<dbReference type="InterPro" id="IPR029056">
    <property type="entry name" value="Ribokinase-like"/>
</dbReference>
<dbReference type="InterPro" id="IPR004443">
    <property type="entry name" value="YjeF_N_dom"/>
</dbReference>
<comment type="function">
    <text evidence="17">Catalyzes the dehydration of the S-form of NAD(P)HX at the expense of ADP, which is converted to AMP. Together with NAD(P)HX epimerase, which catalyzes the epimerization of the S- and R-forms, the enzyme allows the repair of both epimers of NAD(P)HX, a damaged form of NAD(P)H that is a result of enzymatic or heat-dependent hydration.</text>
</comment>
<evidence type="ECO:0000256" key="9">
    <source>
        <dbReference type="ARBA" id="ARBA00022958"/>
    </source>
</evidence>
<feature type="binding site" evidence="18">
    <location>
        <position position="149"/>
    </location>
    <ligand>
        <name>K(+)</name>
        <dbReference type="ChEBI" id="CHEBI:29103"/>
    </ligand>
</feature>
<evidence type="ECO:0000256" key="12">
    <source>
        <dbReference type="ARBA" id="ARBA00023239"/>
    </source>
</evidence>
<dbReference type="PANTHER" id="PTHR12592:SF0">
    <property type="entry name" value="ATP-DEPENDENT (S)-NAD(P)H-HYDRATE DEHYDRATASE"/>
    <property type="match status" value="1"/>
</dbReference>
<feature type="domain" description="YjeF C-terminal" evidence="20">
    <location>
        <begin position="210"/>
        <end position="463"/>
    </location>
</feature>
<keyword evidence="6 17" id="KW-0547">Nucleotide-binding</keyword>
<keyword evidence="9 18" id="KW-0630">Potassium</keyword>
<comment type="similarity">
    <text evidence="18">Belongs to the NnrE/AIBP family.</text>
</comment>
<dbReference type="Pfam" id="PF03853">
    <property type="entry name" value="YjeF_N"/>
    <property type="match status" value="1"/>
</dbReference>
<evidence type="ECO:0000256" key="14">
    <source>
        <dbReference type="ARBA" id="ARBA00025153"/>
    </source>
</evidence>
<dbReference type="Gene3D" id="3.40.50.10260">
    <property type="entry name" value="YjeF N-terminal domain"/>
    <property type="match status" value="1"/>
</dbReference>
<dbReference type="EC" id="5.1.99.6" evidence="19"/>
<comment type="similarity">
    <text evidence="3 19">In the N-terminal section; belongs to the NnrE/AIBP family.</text>
</comment>
<evidence type="ECO:0000256" key="19">
    <source>
        <dbReference type="PIRNR" id="PIRNR017184"/>
    </source>
</evidence>
<feature type="binding site" evidence="18">
    <location>
        <position position="146"/>
    </location>
    <ligand>
        <name>(6S)-NADPHX</name>
        <dbReference type="ChEBI" id="CHEBI:64076"/>
    </ligand>
</feature>
<feature type="binding site" evidence="18">
    <location>
        <begin position="56"/>
        <end position="60"/>
    </location>
    <ligand>
        <name>(6S)-NADPHX</name>
        <dbReference type="ChEBI" id="CHEBI:64076"/>
    </ligand>
</feature>
<dbReference type="HAMAP" id="MF_01965">
    <property type="entry name" value="NADHX_dehydratase"/>
    <property type="match status" value="1"/>
</dbReference>
<comment type="cofactor">
    <cofactor evidence="17">
        <name>Mg(2+)</name>
        <dbReference type="ChEBI" id="CHEBI:18420"/>
    </cofactor>
</comment>
<gene>
    <name evidence="17" type="primary">nnrD</name>
    <name evidence="18" type="synonym">nnrE</name>
    <name evidence="22" type="ORF">WCY31_00640</name>
</gene>
<keyword evidence="7 17" id="KW-0067">ATP-binding</keyword>
<dbReference type="Pfam" id="PF01256">
    <property type="entry name" value="Carb_kinase"/>
    <property type="match status" value="1"/>
</dbReference>
<feature type="binding site" evidence="17">
    <location>
        <position position="291"/>
    </location>
    <ligand>
        <name>(6S)-NADPHX</name>
        <dbReference type="ChEBI" id="CHEBI:64076"/>
    </ligand>
</feature>
<dbReference type="InterPro" id="IPR036652">
    <property type="entry name" value="YjeF_N_dom_sf"/>
</dbReference>
<evidence type="ECO:0000256" key="1">
    <source>
        <dbReference type="ARBA" id="ARBA00000013"/>
    </source>
</evidence>
<evidence type="ECO:0000256" key="11">
    <source>
        <dbReference type="ARBA" id="ARBA00023235"/>
    </source>
</evidence>
<feature type="binding site" evidence="17">
    <location>
        <position position="410"/>
    </location>
    <ligand>
        <name>(6S)-NADPHX</name>
        <dbReference type="ChEBI" id="CHEBI:64076"/>
    </ligand>
</feature>